<dbReference type="GO" id="GO:0008410">
    <property type="term" value="F:CoA-transferase activity"/>
    <property type="evidence" value="ECO:0007669"/>
    <property type="project" value="TreeGrafter"/>
</dbReference>
<proteinExistence type="predicted"/>
<dbReference type="InterPro" id="IPR003673">
    <property type="entry name" value="CoA-Trfase_fam_III"/>
</dbReference>
<dbReference type="InterPro" id="IPR050483">
    <property type="entry name" value="CoA-transferase_III_domain"/>
</dbReference>
<protein>
    <submittedName>
        <fullName evidence="2">CoA transferase</fullName>
    </submittedName>
</protein>
<dbReference type="Pfam" id="PF02515">
    <property type="entry name" value="CoA_transf_3"/>
    <property type="match status" value="1"/>
</dbReference>
<name>A0A6B1DD42_9CHLR</name>
<evidence type="ECO:0000313" key="2">
    <source>
        <dbReference type="EMBL" id="MYC97404.1"/>
    </source>
</evidence>
<gene>
    <name evidence="2" type="ORF">F4X14_20825</name>
</gene>
<dbReference type="PANTHER" id="PTHR48207">
    <property type="entry name" value="SUCCINATE--HYDROXYMETHYLGLUTARATE COA-TRANSFERASE"/>
    <property type="match status" value="1"/>
</dbReference>
<organism evidence="2">
    <name type="scientific">Caldilineaceae bacterium SB0661_bin_32</name>
    <dbReference type="NCBI Taxonomy" id="2605255"/>
    <lineage>
        <taxon>Bacteria</taxon>
        <taxon>Bacillati</taxon>
        <taxon>Chloroflexota</taxon>
        <taxon>Caldilineae</taxon>
        <taxon>Caldilineales</taxon>
        <taxon>Caldilineaceae</taxon>
    </lineage>
</organism>
<dbReference type="InterPro" id="IPR023606">
    <property type="entry name" value="CoA-Trfase_III_dom_1_sf"/>
</dbReference>
<dbReference type="PANTHER" id="PTHR48207:SF3">
    <property type="entry name" value="SUCCINATE--HYDROXYMETHYLGLUTARATE COA-TRANSFERASE"/>
    <property type="match status" value="1"/>
</dbReference>
<dbReference type="EMBL" id="VXMH01000116">
    <property type="protein sequence ID" value="MYC97404.1"/>
    <property type="molecule type" value="Genomic_DNA"/>
</dbReference>
<comment type="caution">
    <text evidence="2">The sequence shown here is derived from an EMBL/GenBank/DDBJ whole genome shotgun (WGS) entry which is preliminary data.</text>
</comment>
<sequence>MPHALTHITVLDLSRVLAGPYAAMTLGDYGAEVIKIEQPGRGDDSRHWGPPFTNGGQSAYFLCANRNKRGLTLNLKTEAGQKIFRQLAAQADVVVENFKAGGMERMGLSYESLRVDNPGLIYCAITGYGQTGPDRTLPGYDTVIQAQGGIMSITGPPSDGTDGEPFKVGVAIVDITAGLQAAVAILTALQHRDRTGEGQYIDIALYDTQLSWLANVASGYLLSGDPPRRYGNAHGTVVPYQTFATADGHLMLAVGNDSQFASLAEVVGEPSWANDERFSTNPARVHFRELLIPALADHFRQCATDEWIERLRAAGVPCGPVNDIPTALETPQAEHRQMVQTVTDGYGDRIRLVGPVPKLDRTPAQISRPPPLLGEHTNELLREKLAITEEEIDTLRNDGVV</sequence>
<dbReference type="Gene3D" id="3.40.50.10540">
    <property type="entry name" value="Crotonobetainyl-coa:carnitine coa-transferase, domain 1"/>
    <property type="match status" value="1"/>
</dbReference>
<dbReference type="SUPFAM" id="SSF89796">
    <property type="entry name" value="CoA-transferase family III (CaiB/BaiF)"/>
    <property type="match status" value="1"/>
</dbReference>
<accession>A0A6B1DD42</accession>
<keyword evidence="1 2" id="KW-0808">Transferase</keyword>
<evidence type="ECO:0000256" key="1">
    <source>
        <dbReference type="ARBA" id="ARBA00022679"/>
    </source>
</evidence>
<dbReference type="Gene3D" id="3.30.1540.10">
    <property type="entry name" value="formyl-coa transferase, domain 3"/>
    <property type="match status" value="1"/>
</dbReference>
<dbReference type="InterPro" id="IPR044855">
    <property type="entry name" value="CoA-Trfase_III_dom3_sf"/>
</dbReference>
<reference evidence="2" key="1">
    <citation type="submission" date="2019-09" db="EMBL/GenBank/DDBJ databases">
        <title>Characterisation of the sponge microbiome using genome-centric metagenomics.</title>
        <authorList>
            <person name="Engelberts J.P."/>
            <person name="Robbins S.J."/>
            <person name="De Goeij J.M."/>
            <person name="Aranda M."/>
            <person name="Bell S.C."/>
            <person name="Webster N.S."/>
        </authorList>
    </citation>
    <scope>NUCLEOTIDE SEQUENCE</scope>
    <source>
        <strain evidence="2">SB0661_bin_32</strain>
    </source>
</reference>
<dbReference type="AlphaFoldDB" id="A0A6B1DD42"/>